<dbReference type="Pfam" id="PF21381">
    <property type="entry name" value="MCLN_ECD"/>
    <property type="match status" value="1"/>
</dbReference>
<dbReference type="PANTHER" id="PTHR43261">
    <property type="entry name" value="TRANSLATION ELONGATION FACTOR G-RELATED"/>
    <property type="match status" value="1"/>
</dbReference>
<accession>A0A9Q0RLC7</accession>
<dbReference type="NCBIfam" id="TIGR00231">
    <property type="entry name" value="small_GTP"/>
    <property type="match status" value="1"/>
</dbReference>
<proteinExistence type="predicted"/>
<keyword evidence="6" id="KW-0812">Transmembrane</keyword>
<dbReference type="CDD" id="cd21050">
    <property type="entry name" value="ELD_TRPML"/>
    <property type="match status" value="1"/>
</dbReference>
<feature type="compositionally biased region" description="Polar residues" evidence="5">
    <location>
        <begin position="49"/>
        <end position="65"/>
    </location>
</feature>
<keyword evidence="6" id="KW-0472">Membrane</keyword>
<reference evidence="8" key="1">
    <citation type="submission" date="2022-12" db="EMBL/GenBank/DDBJ databases">
        <title>Genome assemblies of Blomia tropicalis.</title>
        <authorList>
            <person name="Cui Y."/>
        </authorList>
    </citation>
    <scope>NUCLEOTIDE SEQUENCE</scope>
    <source>
        <tissue evidence="8">Adult mites</tissue>
    </source>
</reference>
<name>A0A9Q0RLC7_BLOTA</name>
<dbReference type="InterPro" id="IPR020568">
    <property type="entry name" value="Ribosomal_Su5_D2-typ_SF"/>
</dbReference>
<dbReference type="Gene3D" id="3.30.70.870">
    <property type="entry name" value="Elongation Factor G (Translational Gtpase), domain 3"/>
    <property type="match status" value="1"/>
</dbReference>
<dbReference type="CDD" id="cd01514">
    <property type="entry name" value="Elongation_Factor_C"/>
    <property type="match status" value="1"/>
</dbReference>
<dbReference type="SUPFAM" id="SSF54980">
    <property type="entry name" value="EF-G C-terminal domain-like"/>
    <property type="match status" value="2"/>
</dbReference>
<dbReference type="SUPFAM" id="SSF52540">
    <property type="entry name" value="P-loop containing nucleoside triphosphate hydrolases"/>
    <property type="match status" value="1"/>
</dbReference>
<keyword evidence="2" id="KW-0648">Protein biosynthesis</keyword>
<keyword evidence="3" id="KW-0496">Mitochondrion</keyword>
<dbReference type="GO" id="GO:0032790">
    <property type="term" value="P:ribosome disassembly"/>
    <property type="evidence" value="ECO:0007669"/>
    <property type="project" value="TreeGrafter"/>
</dbReference>
<feature type="transmembrane region" description="Helical" evidence="6">
    <location>
        <begin position="430"/>
        <end position="448"/>
    </location>
</feature>
<dbReference type="SUPFAM" id="SSF50447">
    <property type="entry name" value="Translation proteins"/>
    <property type="match status" value="1"/>
</dbReference>
<gene>
    <name evidence="8" type="ORF">RDWZM_009477</name>
</gene>
<dbReference type="InterPro" id="IPR005225">
    <property type="entry name" value="Small_GTP-bd"/>
</dbReference>
<dbReference type="Gene3D" id="3.30.70.240">
    <property type="match status" value="1"/>
</dbReference>
<dbReference type="GO" id="GO:0003924">
    <property type="term" value="F:GTPase activity"/>
    <property type="evidence" value="ECO:0007669"/>
    <property type="project" value="InterPro"/>
</dbReference>
<protein>
    <recommendedName>
        <fullName evidence="7">Tr-type G domain-containing protein</fullName>
    </recommendedName>
</protein>
<dbReference type="InterPro" id="IPR041095">
    <property type="entry name" value="EFG_II"/>
</dbReference>
<comment type="caution">
    <text evidence="8">The sequence shown here is derived from an EMBL/GenBank/DDBJ whole genome shotgun (WGS) entry which is preliminary data.</text>
</comment>
<evidence type="ECO:0000256" key="4">
    <source>
        <dbReference type="ARBA" id="ARBA00023134"/>
    </source>
</evidence>
<keyword evidence="1" id="KW-0547">Nucleotide-binding</keyword>
<evidence type="ECO:0000313" key="8">
    <source>
        <dbReference type="EMBL" id="KAJ6218320.1"/>
    </source>
</evidence>
<evidence type="ECO:0000313" key="9">
    <source>
        <dbReference type="Proteomes" id="UP001142055"/>
    </source>
</evidence>
<dbReference type="PROSITE" id="PS51722">
    <property type="entry name" value="G_TR_2"/>
    <property type="match status" value="1"/>
</dbReference>
<evidence type="ECO:0000259" key="7">
    <source>
        <dbReference type="PROSITE" id="PS51722"/>
    </source>
</evidence>
<dbReference type="PANTHER" id="PTHR43261:SF1">
    <property type="entry name" value="RIBOSOME-RELEASING FACTOR 2, MITOCHONDRIAL"/>
    <property type="match status" value="1"/>
</dbReference>
<dbReference type="GO" id="GO:0005525">
    <property type="term" value="F:GTP binding"/>
    <property type="evidence" value="ECO:0007669"/>
    <property type="project" value="UniProtKB-KW"/>
</dbReference>
<dbReference type="PRINTS" id="PR00315">
    <property type="entry name" value="ELONGATNFCT"/>
</dbReference>
<dbReference type="GO" id="GO:0032543">
    <property type="term" value="P:mitochondrial translation"/>
    <property type="evidence" value="ECO:0007669"/>
    <property type="project" value="TreeGrafter"/>
</dbReference>
<dbReference type="Gene3D" id="3.30.230.10">
    <property type="match status" value="1"/>
</dbReference>
<feature type="transmembrane region" description="Helical" evidence="6">
    <location>
        <begin position="377"/>
        <end position="397"/>
    </location>
</feature>
<feature type="region of interest" description="Disordered" evidence="5">
    <location>
        <begin position="49"/>
        <end position="80"/>
    </location>
</feature>
<dbReference type="Pfam" id="PF00009">
    <property type="entry name" value="GTP_EFTU"/>
    <property type="match status" value="1"/>
</dbReference>
<dbReference type="InterPro" id="IPR027417">
    <property type="entry name" value="P-loop_NTPase"/>
</dbReference>
<dbReference type="FunFam" id="3.40.50.300:FF:000514">
    <property type="entry name" value="Ribosome-releasing factor 2, mitochondrial"/>
    <property type="match status" value="1"/>
</dbReference>
<evidence type="ECO:0000256" key="1">
    <source>
        <dbReference type="ARBA" id="ARBA00022741"/>
    </source>
</evidence>
<evidence type="ECO:0000256" key="3">
    <source>
        <dbReference type="ARBA" id="ARBA00023128"/>
    </source>
</evidence>
<dbReference type="EMBL" id="JAPWDV010000003">
    <property type="protein sequence ID" value="KAJ6218320.1"/>
    <property type="molecule type" value="Genomic_DNA"/>
</dbReference>
<dbReference type="PROSITE" id="PS00301">
    <property type="entry name" value="G_TR_1"/>
    <property type="match status" value="1"/>
</dbReference>
<dbReference type="InterPro" id="IPR000640">
    <property type="entry name" value="EFG_V-like"/>
</dbReference>
<dbReference type="SMART" id="SM00838">
    <property type="entry name" value="EFG_C"/>
    <property type="match status" value="1"/>
</dbReference>
<evidence type="ECO:0000256" key="5">
    <source>
        <dbReference type="SAM" id="MobiDB-lite"/>
    </source>
</evidence>
<dbReference type="InterPro" id="IPR031157">
    <property type="entry name" value="G_TR_CS"/>
</dbReference>
<dbReference type="Gene3D" id="2.40.30.10">
    <property type="entry name" value="Translation factors"/>
    <property type="match status" value="1"/>
</dbReference>
<keyword evidence="6" id="KW-1133">Transmembrane helix</keyword>
<dbReference type="Gene3D" id="3.40.50.300">
    <property type="entry name" value="P-loop containing nucleotide triphosphate hydrolases"/>
    <property type="match status" value="1"/>
</dbReference>
<evidence type="ECO:0000256" key="2">
    <source>
        <dbReference type="ARBA" id="ARBA00022917"/>
    </source>
</evidence>
<dbReference type="InterPro" id="IPR009000">
    <property type="entry name" value="Transl_B-barrel_sf"/>
</dbReference>
<dbReference type="InterPro" id="IPR014721">
    <property type="entry name" value="Ribsml_uS5_D2-typ_fold_subgr"/>
</dbReference>
<dbReference type="Proteomes" id="UP001142055">
    <property type="component" value="Chromosome 3"/>
</dbReference>
<dbReference type="GO" id="GO:0005759">
    <property type="term" value="C:mitochondrial matrix"/>
    <property type="evidence" value="ECO:0007669"/>
    <property type="project" value="UniProtKB-ARBA"/>
</dbReference>
<dbReference type="InterPro" id="IPR049134">
    <property type="entry name" value="MCLN_ECD"/>
</dbReference>
<evidence type="ECO:0000256" key="6">
    <source>
        <dbReference type="SAM" id="Phobius"/>
    </source>
</evidence>
<feature type="transmembrane region" description="Helical" evidence="6">
    <location>
        <begin position="460"/>
        <end position="482"/>
    </location>
</feature>
<dbReference type="SUPFAM" id="SSF54211">
    <property type="entry name" value="Ribosomal protein S5 domain 2-like"/>
    <property type="match status" value="1"/>
</dbReference>
<organism evidence="8 9">
    <name type="scientific">Blomia tropicalis</name>
    <name type="common">Mite</name>
    <dbReference type="NCBI Taxonomy" id="40697"/>
    <lineage>
        <taxon>Eukaryota</taxon>
        <taxon>Metazoa</taxon>
        <taxon>Ecdysozoa</taxon>
        <taxon>Arthropoda</taxon>
        <taxon>Chelicerata</taxon>
        <taxon>Arachnida</taxon>
        <taxon>Acari</taxon>
        <taxon>Acariformes</taxon>
        <taxon>Sarcoptiformes</taxon>
        <taxon>Astigmata</taxon>
        <taxon>Glycyphagoidea</taxon>
        <taxon>Echimyopodidae</taxon>
        <taxon>Blomia</taxon>
    </lineage>
</organism>
<dbReference type="CDD" id="cd01886">
    <property type="entry name" value="EF-G"/>
    <property type="match status" value="1"/>
</dbReference>
<keyword evidence="4" id="KW-0342">GTP-binding</keyword>
<feature type="domain" description="Tr-type G" evidence="7">
    <location>
        <begin position="554"/>
        <end position="857"/>
    </location>
</feature>
<dbReference type="InterPro" id="IPR035647">
    <property type="entry name" value="EFG_III/V"/>
</dbReference>
<dbReference type="Pfam" id="PF14492">
    <property type="entry name" value="EFG_III"/>
    <property type="match status" value="1"/>
</dbReference>
<dbReference type="Pfam" id="PF00679">
    <property type="entry name" value="EFG_C"/>
    <property type="match status" value="1"/>
</dbReference>
<keyword evidence="9" id="KW-1185">Reference proteome</keyword>
<dbReference type="InterPro" id="IPR000795">
    <property type="entry name" value="T_Tr_GTP-bd_dom"/>
</dbReference>
<sequence length="1324" mass="152193">MSHPVRNPPHHHQHNRNYHYLNRIDEENDNEIHDSQNIEPLSINSDWFPSSSSKLKEQSQITNNSSDDEGEDTGNNEGHNLEHSISSQILLPNQQLLNKEMLQKKLHFYFMSPLDKWRIKRRFPLKALFQFLKIILVTTQIMYFGNEMASYLNYEDNTRTAFREMLLNGWDATREIFTYPPSSGTFAVYTSDTFYSSIDYAIIKYSNLTLQSVGTFAYDSDSNYHSTLTKPLKDQFPTVLFEMEAHQKRHIDPSKYIFNFNNQIITEYLKISNLYPAGDDRWQRFNSKEYFNMKNFSINFGTLLSLRIRFPLRTIYLNEESNLIRCYDLNVTIWYDNSDHDGKIPIQLTTERRVQQCKTTLNKQLPIGNQYYSTTNWPLVTNWLVIVLCSISIILCIRSLYRGQLLRIETDQFFYECFERRLTFSESMEFVDLWILMIAVNDLLIILGTTLKIRLESSDIISGAIYTNCSLMLGIGNLLVWIGMLRYLSYFKSYNILIITIRRSIPNILRFPYIIHRLSVKKFNSTTFVVQKNWFHSSQRCHSKLDHHPNIRIDRIRNIGIVAHIDAGKTTTTERMLFYSGTTSSMGEVHDGDTVMDWMAQERERGITITSATATINWNGHKINLIDTPGHVDFTFEVERSLSVLDSVIVLLDGSAGVQAQTIKVWQQAKKFKLPRMIYLNKMDKPNASFKHCIQSISRKLSVEPIQLHIPISNDGQFIGLIDVVTGRCYVWPNDQRQSNEGKKFFIENLLSSSNEKYSNDSFESFLETETRAHYLEQLQNSREHLIGQLCDIDSSFAEKVLEVDCLSSISTQLIHQTIRKACIQEDAIPVLVGSSYRNIGVQPLLDSIVRYLPSPDENSRAMAIKHSYTIKDTESPFAALAFKIVTDRRLGSLTYLRVYSGTLPPSSSNGLQMYNLNRNSLEKITRIYRPFANQFSDISKTLLPNEQSPLISFGDIIVVSGLTSTITGDTLIDSKAYSSKTVDEQSTFKEILAGVEIPEPVYYCSLESPSTSQMKQLELALLQLQREDPSFKVLLPSSNESGQTRPTIQSATNQIVIKGMGELHIDIIRDRICREFGIDVRTGPLQISYQESIQSPSSHKLELSRTIGSTLNHVNIAIEIRPLVEKTNLKFMRKKELKIKIVNTKDNNLSGQLRPWHQKWIHDGVFRALEYGPLFGFPVVNVDILLHEFTTTNRTTQPFVTNAVTQCVTEALERSSSLILLEPVMRLEIDTPEQYVGAILSDLSNRRCEFATDLDDNDCTKNMEDDFRRIIVYVPLAELGNYSTVIRTITSGMASFDMAIHSYRSMDMQQTERTIRSISGVDY</sequence>